<gene>
    <name evidence="5" type="primary">hpcH</name>
    <name evidence="5" type="ORF">GCM10011529_28050</name>
</gene>
<reference evidence="5" key="1">
    <citation type="journal article" date="2014" name="Int. J. Syst. Evol. Microbiol.">
        <title>Complete genome sequence of Corynebacterium casei LMG S-19264T (=DSM 44701T), isolated from a smear-ripened cheese.</title>
        <authorList>
            <consortium name="US DOE Joint Genome Institute (JGI-PGF)"/>
            <person name="Walter F."/>
            <person name="Albersmeier A."/>
            <person name="Kalinowski J."/>
            <person name="Ruckert C."/>
        </authorList>
    </citation>
    <scope>NUCLEOTIDE SEQUENCE</scope>
    <source>
        <strain evidence="5">CGMCC 1.15519</strain>
    </source>
</reference>
<dbReference type="PANTHER" id="PTHR30502">
    <property type="entry name" value="2-KETO-3-DEOXY-L-RHAMNONATE ALDOLASE"/>
    <property type="match status" value="1"/>
</dbReference>
<dbReference type="GO" id="GO:0016832">
    <property type="term" value="F:aldehyde-lyase activity"/>
    <property type="evidence" value="ECO:0007669"/>
    <property type="project" value="TreeGrafter"/>
</dbReference>
<dbReference type="Pfam" id="PF03328">
    <property type="entry name" value="HpcH_HpaI"/>
    <property type="match status" value="1"/>
</dbReference>
<name>A0A917EAR0_9SPHN</name>
<dbReference type="SUPFAM" id="SSF51621">
    <property type="entry name" value="Phosphoenolpyruvate/pyruvate domain"/>
    <property type="match status" value="1"/>
</dbReference>
<dbReference type="InterPro" id="IPR040442">
    <property type="entry name" value="Pyrv_kinase-like_dom_sf"/>
</dbReference>
<evidence type="ECO:0000313" key="6">
    <source>
        <dbReference type="Proteomes" id="UP000635071"/>
    </source>
</evidence>
<accession>A0A917EAR0</accession>
<dbReference type="EMBL" id="BMJM01000013">
    <property type="protein sequence ID" value="GGE19848.1"/>
    <property type="molecule type" value="Genomic_DNA"/>
</dbReference>
<protein>
    <submittedName>
        <fullName evidence="5">2,4-dihydroxyhept-2-ene-1,7-dioic acid aldolase</fullName>
    </submittedName>
</protein>
<evidence type="ECO:0000256" key="1">
    <source>
        <dbReference type="ARBA" id="ARBA00005568"/>
    </source>
</evidence>
<keyword evidence="3" id="KW-0456">Lyase</keyword>
<comment type="similarity">
    <text evidence="1">Belongs to the HpcH/HpaI aldolase family.</text>
</comment>
<keyword evidence="2" id="KW-0479">Metal-binding</keyword>
<dbReference type="AlphaFoldDB" id="A0A917EAR0"/>
<sequence>MNKIRALWNAGKPAIIGWINIPSILAAEALAGCGYDGLLVDLQHGAAEMANVAPLLLAIEHGGAEPLARVAANNPADIMRLLDFGAYGIIAPMINTAADAQTFADALHYPPRGLRSFGPRRPQMRFGPDYLAAASDSIVSLAMIETRDGLDNLEAILAVQGYDGIFIGPSDLALALGRSPRPDNTDPILLAAIDNIIARCKAAGKHVGIYCSSPAYAHRMVAAGCDIVSITPDLVMLTNAARESVAATRAGLLR</sequence>
<dbReference type="GO" id="GO:0046872">
    <property type="term" value="F:metal ion binding"/>
    <property type="evidence" value="ECO:0007669"/>
    <property type="project" value="UniProtKB-KW"/>
</dbReference>
<evidence type="ECO:0000259" key="4">
    <source>
        <dbReference type="Pfam" id="PF03328"/>
    </source>
</evidence>
<feature type="domain" description="HpcH/HpaI aldolase/citrate lyase" evidence="4">
    <location>
        <begin position="23"/>
        <end position="239"/>
    </location>
</feature>
<dbReference type="PANTHER" id="PTHR30502:SF0">
    <property type="entry name" value="PHOSPHOENOLPYRUVATE CARBOXYLASE FAMILY PROTEIN"/>
    <property type="match status" value="1"/>
</dbReference>
<proteinExistence type="inferred from homology"/>
<evidence type="ECO:0000256" key="2">
    <source>
        <dbReference type="ARBA" id="ARBA00022723"/>
    </source>
</evidence>
<dbReference type="Proteomes" id="UP000635071">
    <property type="component" value="Unassembled WGS sequence"/>
</dbReference>
<dbReference type="InterPro" id="IPR015813">
    <property type="entry name" value="Pyrv/PenolPyrv_kinase-like_dom"/>
</dbReference>
<reference evidence="5" key="2">
    <citation type="submission" date="2020-09" db="EMBL/GenBank/DDBJ databases">
        <authorList>
            <person name="Sun Q."/>
            <person name="Zhou Y."/>
        </authorList>
    </citation>
    <scope>NUCLEOTIDE SEQUENCE</scope>
    <source>
        <strain evidence="5">CGMCC 1.15519</strain>
    </source>
</reference>
<dbReference type="GO" id="GO:0005737">
    <property type="term" value="C:cytoplasm"/>
    <property type="evidence" value="ECO:0007669"/>
    <property type="project" value="TreeGrafter"/>
</dbReference>
<dbReference type="InterPro" id="IPR050251">
    <property type="entry name" value="HpcH-HpaI_aldolase"/>
</dbReference>
<dbReference type="RefSeq" id="WP_188763825.1">
    <property type="nucleotide sequence ID" value="NZ_BMJM01000013.1"/>
</dbReference>
<organism evidence="5 6">
    <name type="scientific">Sandarakinorhabdus glacialis</name>
    <dbReference type="NCBI Taxonomy" id="1614636"/>
    <lineage>
        <taxon>Bacteria</taxon>
        <taxon>Pseudomonadati</taxon>
        <taxon>Pseudomonadota</taxon>
        <taxon>Alphaproteobacteria</taxon>
        <taxon>Sphingomonadales</taxon>
        <taxon>Sphingosinicellaceae</taxon>
        <taxon>Sandarakinorhabdus</taxon>
    </lineage>
</organism>
<keyword evidence="6" id="KW-1185">Reference proteome</keyword>
<dbReference type="Gene3D" id="3.20.20.60">
    <property type="entry name" value="Phosphoenolpyruvate-binding domains"/>
    <property type="match status" value="1"/>
</dbReference>
<evidence type="ECO:0000313" key="5">
    <source>
        <dbReference type="EMBL" id="GGE19848.1"/>
    </source>
</evidence>
<comment type="caution">
    <text evidence="5">The sequence shown here is derived from an EMBL/GenBank/DDBJ whole genome shotgun (WGS) entry which is preliminary data.</text>
</comment>
<dbReference type="InterPro" id="IPR005000">
    <property type="entry name" value="Aldolase/citrate-lyase_domain"/>
</dbReference>
<evidence type="ECO:0000256" key="3">
    <source>
        <dbReference type="ARBA" id="ARBA00023239"/>
    </source>
</evidence>